<organism evidence="1 2">
    <name type="scientific">Portunus trituberculatus</name>
    <name type="common">Swimming crab</name>
    <name type="synonym">Neptunus trituberculatus</name>
    <dbReference type="NCBI Taxonomy" id="210409"/>
    <lineage>
        <taxon>Eukaryota</taxon>
        <taxon>Metazoa</taxon>
        <taxon>Ecdysozoa</taxon>
        <taxon>Arthropoda</taxon>
        <taxon>Crustacea</taxon>
        <taxon>Multicrustacea</taxon>
        <taxon>Malacostraca</taxon>
        <taxon>Eumalacostraca</taxon>
        <taxon>Eucarida</taxon>
        <taxon>Decapoda</taxon>
        <taxon>Pleocyemata</taxon>
        <taxon>Brachyura</taxon>
        <taxon>Eubrachyura</taxon>
        <taxon>Portunoidea</taxon>
        <taxon>Portunidae</taxon>
        <taxon>Portuninae</taxon>
        <taxon>Portunus</taxon>
    </lineage>
</organism>
<gene>
    <name evidence="1" type="ORF">E2C01_094185</name>
</gene>
<comment type="caution">
    <text evidence="1">The sequence shown here is derived from an EMBL/GenBank/DDBJ whole genome shotgun (WGS) entry which is preliminary data.</text>
</comment>
<accession>A0A5B7JWH6</accession>
<protein>
    <submittedName>
        <fullName evidence="1">Uncharacterized protein</fullName>
    </submittedName>
</protein>
<reference evidence="1 2" key="1">
    <citation type="submission" date="2019-05" db="EMBL/GenBank/DDBJ databases">
        <title>Another draft genome of Portunus trituberculatus and its Hox gene families provides insights of decapod evolution.</title>
        <authorList>
            <person name="Jeong J.-H."/>
            <person name="Song I."/>
            <person name="Kim S."/>
            <person name="Choi T."/>
            <person name="Kim D."/>
            <person name="Ryu S."/>
            <person name="Kim W."/>
        </authorList>
    </citation>
    <scope>NUCLEOTIDE SEQUENCE [LARGE SCALE GENOMIC DNA]</scope>
    <source>
        <tissue evidence="1">Muscle</tissue>
    </source>
</reference>
<evidence type="ECO:0000313" key="2">
    <source>
        <dbReference type="Proteomes" id="UP000324222"/>
    </source>
</evidence>
<evidence type="ECO:0000313" key="1">
    <source>
        <dbReference type="EMBL" id="MPC98803.1"/>
    </source>
</evidence>
<dbReference type="AlphaFoldDB" id="A0A5B7JWH6"/>
<dbReference type="Proteomes" id="UP000324222">
    <property type="component" value="Unassembled WGS sequence"/>
</dbReference>
<proteinExistence type="predicted"/>
<sequence>MCVSCILKPFCASPTLFQEVYFNLHDFLGCFYGSRDRVTRFLHY</sequence>
<name>A0A5B7JWH6_PORTR</name>
<dbReference type="EMBL" id="VSRR010115640">
    <property type="protein sequence ID" value="MPC98803.1"/>
    <property type="molecule type" value="Genomic_DNA"/>
</dbReference>
<keyword evidence="2" id="KW-1185">Reference proteome</keyword>